<keyword evidence="1" id="KW-0472">Membrane</keyword>
<dbReference type="InterPro" id="IPR054309">
    <property type="entry name" value="NorB_cytochrome_c-like"/>
</dbReference>
<feature type="transmembrane region" description="Helical" evidence="1">
    <location>
        <begin position="232"/>
        <end position="254"/>
    </location>
</feature>
<organism evidence="3 4">
    <name type="scientific">Allochromatium humboldtianum</name>
    <dbReference type="NCBI Taxonomy" id="504901"/>
    <lineage>
        <taxon>Bacteria</taxon>
        <taxon>Pseudomonadati</taxon>
        <taxon>Pseudomonadota</taxon>
        <taxon>Gammaproteobacteria</taxon>
        <taxon>Chromatiales</taxon>
        <taxon>Chromatiaceae</taxon>
        <taxon>Allochromatium</taxon>
    </lineage>
</organism>
<gene>
    <name evidence="3" type="ORF">HW932_02045</name>
</gene>
<feature type="transmembrane region" description="Helical" evidence="1">
    <location>
        <begin position="375"/>
        <end position="394"/>
    </location>
</feature>
<dbReference type="EMBL" id="JABZEO010000001">
    <property type="protein sequence ID" value="NVZ08041.1"/>
    <property type="molecule type" value="Genomic_DNA"/>
</dbReference>
<feature type="transmembrane region" description="Helical" evidence="1">
    <location>
        <begin position="15"/>
        <end position="34"/>
    </location>
</feature>
<dbReference type="PANTHER" id="PTHR10422:SF38">
    <property type="entry name" value="CYTOCHROME B SUBUNIT OF NITRIC OXIDE REDUCTASE"/>
    <property type="match status" value="1"/>
</dbReference>
<dbReference type="InterPro" id="IPR000883">
    <property type="entry name" value="Cyt_C_Oxase_1"/>
</dbReference>
<feature type="transmembrane region" description="Helical" evidence="1">
    <location>
        <begin position="726"/>
        <end position="748"/>
    </location>
</feature>
<feature type="transmembrane region" description="Helical" evidence="1">
    <location>
        <begin position="490"/>
        <end position="511"/>
    </location>
</feature>
<evidence type="ECO:0000313" key="3">
    <source>
        <dbReference type="EMBL" id="NVZ08041.1"/>
    </source>
</evidence>
<dbReference type="Proteomes" id="UP000592294">
    <property type="component" value="Unassembled WGS sequence"/>
</dbReference>
<feature type="transmembrane region" description="Helical" evidence="1">
    <location>
        <begin position="418"/>
        <end position="438"/>
    </location>
</feature>
<evidence type="ECO:0000313" key="4">
    <source>
        <dbReference type="Proteomes" id="UP000592294"/>
    </source>
</evidence>
<feature type="transmembrane region" description="Helical" evidence="1">
    <location>
        <begin position="591"/>
        <end position="614"/>
    </location>
</feature>
<accession>A0A850REF1</accession>
<feature type="transmembrane region" description="Helical" evidence="1">
    <location>
        <begin position="550"/>
        <end position="571"/>
    </location>
</feature>
<dbReference type="Pfam" id="PF00115">
    <property type="entry name" value="COX1"/>
    <property type="match status" value="1"/>
</dbReference>
<feature type="transmembrane region" description="Helical" evidence="1">
    <location>
        <begin position="291"/>
        <end position="312"/>
    </location>
</feature>
<protein>
    <submittedName>
        <fullName evidence="3">Cbb3-type cytochrome c oxidase subunit I</fullName>
    </submittedName>
</protein>
<dbReference type="SUPFAM" id="SSF81442">
    <property type="entry name" value="Cytochrome c oxidase subunit I-like"/>
    <property type="match status" value="1"/>
</dbReference>
<comment type="caution">
    <text evidence="3">The sequence shown here is derived from an EMBL/GenBank/DDBJ whole genome shotgun (WGS) entry which is preliminary data.</text>
</comment>
<dbReference type="AlphaFoldDB" id="A0A850REF1"/>
<dbReference type="RefSeq" id="WP_176974831.1">
    <property type="nucleotide sequence ID" value="NZ_JABZEO010000001.1"/>
</dbReference>
<feature type="transmembrane region" description="Helical" evidence="1">
    <location>
        <begin position="634"/>
        <end position="653"/>
    </location>
</feature>
<name>A0A850REF1_9GAMM</name>
<feature type="transmembrane region" description="Helical" evidence="1">
    <location>
        <begin position="342"/>
        <end position="363"/>
    </location>
</feature>
<dbReference type="GO" id="GO:0004129">
    <property type="term" value="F:cytochrome-c oxidase activity"/>
    <property type="evidence" value="ECO:0007669"/>
    <property type="project" value="InterPro"/>
</dbReference>
<evidence type="ECO:0000256" key="1">
    <source>
        <dbReference type="SAM" id="Phobius"/>
    </source>
</evidence>
<dbReference type="GO" id="GO:0016020">
    <property type="term" value="C:membrane"/>
    <property type="evidence" value="ECO:0007669"/>
    <property type="project" value="InterPro"/>
</dbReference>
<proteinExistence type="predicted"/>
<dbReference type="InterPro" id="IPR036927">
    <property type="entry name" value="Cyt_c_oxase-like_su1_sf"/>
</dbReference>
<dbReference type="GO" id="GO:0009060">
    <property type="term" value="P:aerobic respiration"/>
    <property type="evidence" value="ECO:0007669"/>
    <property type="project" value="InterPro"/>
</dbReference>
<feature type="transmembrane region" description="Helical" evidence="1">
    <location>
        <begin position="523"/>
        <end position="544"/>
    </location>
</feature>
<keyword evidence="4" id="KW-1185">Reference proteome</keyword>
<dbReference type="Gene3D" id="1.20.210.10">
    <property type="entry name" value="Cytochrome c oxidase-like, subunit I domain"/>
    <property type="match status" value="1"/>
</dbReference>
<keyword evidence="1" id="KW-1133">Transmembrane helix</keyword>
<evidence type="ECO:0000259" key="2">
    <source>
        <dbReference type="Pfam" id="PF22085"/>
    </source>
</evidence>
<feature type="transmembrane region" description="Helical" evidence="1">
    <location>
        <begin position="674"/>
        <end position="696"/>
    </location>
</feature>
<dbReference type="Pfam" id="PF22085">
    <property type="entry name" value="NorB_cytochrome_c-like"/>
    <property type="match status" value="1"/>
</dbReference>
<reference evidence="3 4" key="1">
    <citation type="submission" date="2020-06" db="EMBL/GenBank/DDBJ databases">
        <title>Whole-genome sequence of Allochromatium humboldtianum DSM 21881, type strain.</title>
        <authorList>
            <person name="Kyndt J.A."/>
            <person name="Meyer T.E."/>
        </authorList>
    </citation>
    <scope>NUCLEOTIDE SEQUENCE [LARGE SCALE GENOMIC DNA]</scope>
    <source>
        <strain evidence="3 4">DSM 21881</strain>
    </source>
</reference>
<feature type="transmembrane region" description="Helical" evidence="1">
    <location>
        <begin position="450"/>
        <end position="470"/>
    </location>
</feature>
<sequence>MPTPTTTPTETLSPWWPRSLAIVMIVGFSLLILLSMKTYENAPPIPARAVDPSGAVVFTAEDVAAGQEVFLKYGLMDNGTIWGHGGMLGPDFSAQTLHGLALHHAEHLAQTRFQTAYTELSADERAGVDGSVAAEFKRNGYDPATGILSLPADSQAAFDAQIAAWTAYFQSPADNGGLAGGAVTDPTELRQLTAFFSWAAWAAAAQRPGTTHSYTNNFPYDPLVGNHPTSGALLWSAISLIFLLGGIAIVLLAFGKFSYLGWHGDDTAARSRLAMATPVAITPAQSATLKFMVIAGLLFLAQVLIGGGIAHYRAEPENFYGFDLSTLWPSNLLRIWHLQLAIFWVATAYVGGALFVASALGGGDPTHQRRLIDTLFWALVAVVVGSLLGQWLGINDLLGGWWFWLGNQGWEYLEIGRFWQMLLAAGLFFWFWLVLRAVKPARADPERRTFVNFFLIAAFAIPFFYLPAFFFGSTTHFSVVDMWRFWLIHLWVEGFFEFFVTVIVAVIFYQLGLVRRLTAIRVIYLDAILYFGGGLIGTAHHWYFTGQTELAMALGATFSALEVVPLTLLTLDAWDFYRVSRGGGPVYPHRWTFFFLMAVGFWNFTGAGVFGFLINMPIVSYYEIGTTLTINHGHAAFVGVFGMLAVGLMAYLLREITSDERWPLVETCLKVSFWGLNIGLALMILLSLLPGGVLQLRDVLENGYWHARSLNYTATSLARYVEWMRIWGDSVFILFGVVPLVIGLLLAYRDPWRRRAVLTDSTRSAIGSRAP</sequence>
<keyword evidence="1" id="KW-0812">Transmembrane</keyword>
<feature type="domain" description="Nitric oxide reductase subunit B cytochrome c-like" evidence="2">
    <location>
        <begin position="46"/>
        <end position="220"/>
    </location>
</feature>
<dbReference type="PANTHER" id="PTHR10422">
    <property type="entry name" value="CYTOCHROME C OXIDASE SUBUNIT 1"/>
    <property type="match status" value="1"/>
</dbReference>
<dbReference type="GO" id="GO:0020037">
    <property type="term" value="F:heme binding"/>
    <property type="evidence" value="ECO:0007669"/>
    <property type="project" value="InterPro"/>
</dbReference>